<evidence type="ECO:0008006" key="5">
    <source>
        <dbReference type="Google" id="ProtNLM"/>
    </source>
</evidence>
<evidence type="ECO:0000256" key="1">
    <source>
        <dbReference type="SAM" id="Coils"/>
    </source>
</evidence>
<keyword evidence="2" id="KW-0472">Membrane</keyword>
<evidence type="ECO:0000256" key="2">
    <source>
        <dbReference type="SAM" id="Phobius"/>
    </source>
</evidence>
<keyword evidence="2" id="KW-0812">Transmembrane</keyword>
<gene>
    <name evidence="3" type="ORF">COV72_01110</name>
</gene>
<comment type="caution">
    <text evidence="3">The sequence shown here is derived from an EMBL/GenBank/DDBJ whole genome shotgun (WGS) entry which is preliminary data.</text>
</comment>
<dbReference type="PROSITE" id="PS51257">
    <property type="entry name" value="PROKAR_LIPOPROTEIN"/>
    <property type="match status" value="1"/>
</dbReference>
<sequence length="178" mass="20891">MNKKNKILPAVLYPVIFLLVVFISSGCSTYNYARGGESYAGGYVVLRNNNIIPEYTIGRENTAPQELSLAKKRFGRRKDKVDRFYKKIGIFYSPFNSIVGYPRAFLGVLCGLFKLPFMIVSDYRYEHNPKYKEIIDSREEKRKMRQDEELDRLKQELNLFIEKDLEIEEELEKALQLK</sequence>
<feature type="transmembrane region" description="Helical" evidence="2">
    <location>
        <begin position="101"/>
        <end position="120"/>
    </location>
</feature>
<protein>
    <recommendedName>
        <fullName evidence="5">Lipoprotein</fullName>
    </recommendedName>
</protein>
<keyword evidence="2" id="KW-1133">Transmembrane helix</keyword>
<organism evidence="3 4">
    <name type="scientific">Candidatus Ghiorseimicrobium undicola</name>
    <dbReference type="NCBI Taxonomy" id="1974746"/>
    <lineage>
        <taxon>Bacteria</taxon>
        <taxon>Pseudomonadati</taxon>
        <taxon>Candidatus Omnitrophota</taxon>
        <taxon>Candidatus Ghiorseimicrobium</taxon>
    </lineage>
</organism>
<dbReference type="Proteomes" id="UP000229641">
    <property type="component" value="Unassembled WGS sequence"/>
</dbReference>
<dbReference type="EMBL" id="PCWA01000015">
    <property type="protein sequence ID" value="PIQ89792.1"/>
    <property type="molecule type" value="Genomic_DNA"/>
</dbReference>
<evidence type="ECO:0000313" key="3">
    <source>
        <dbReference type="EMBL" id="PIQ89792.1"/>
    </source>
</evidence>
<reference evidence="3 4" key="1">
    <citation type="submission" date="2017-09" db="EMBL/GenBank/DDBJ databases">
        <title>Depth-based differentiation of microbial function through sediment-hosted aquifers and enrichment of novel symbionts in the deep terrestrial subsurface.</title>
        <authorList>
            <person name="Probst A.J."/>
            <person name="Ladd B."/>
            <person name="Jarett J.K."/>
            <person name="Geller-Mcgrath D.E."/>
            <person name="Sieber C.M."/>
            <person name="Emerson J.B."/>
            <person name="Anantharaman K."/>
            <person name="Thomas B.C."/>
            <person name="Malmstrom R."/>
            <person name="Stieglmeier M."/>
            <person name="Klingl A."/>
            <person name="Woyke T."/>
            <person name="Ryan C.M."/>
            <person name="Banfield J.F."/>
        </authorList>
    </citation>
    <scope>NUCLEOTIDE SEQUENCE [LARGE SCALE GENOMIC DNA]</scope>
    <source>
        <strain evidence="3">CG11_big_fil_rev_8_21_14_0_20_42_13</strain>
    </source>
</reference>
<proteinExistence type="predicted"/>
<accession>A0A2H0LZJ3</accession>
<evidence type="ECO:0000313" key="4">
    <source>
        <dbReference type="Proteomes" id="UP000229641"/>
    </source>
</evidence>
<dbReference type="AlphaFoldDB" id="A0A2H0LZJ3"/>
<feature type="coiled-coil region" evidence="1">
    <location>
        <begin position="136"/>
        <end position="170"/>
    </location>
</feature>
<name>A0A2H0LZJ3_9BACT</name>
<keyword evidence="1" id="KW-0175">Coiled coil</keyword>
<feature type="transmembrane region" description="Helical" evidence="2">
    <location>
        <begin position="12"/>
        <end position="33"/>
    </location>
</feature>